<feature type="compositionally biased region" description="Polar residues" evidence="2">
    <location>
        <begin position="312"/>
        <end position="331"/>
    </location>
</feature>
<evidence type="ECO:0000313" key="5">
    <source>
        <dbReference type="EMBL" id="CAA6830211.1"/>
    </source>
</evidence>
<sequence length="406" mass="43653">MTDYETELRACLQAWRAPGIGGASIQRLLSHFGSVSIALDSSDQELAKAGLSTDKIALLRATKPEDANIDIDWLHSGNDARRHILMPSDPNYPEALKNTRSAPPLLFAVGNTSLLNDPQIAMVGSRHPTTGGKDNAQAFASHLAQNGLCITSGLALGIDAISHTGALDADGSTIAVVATGMDIIYPARNRKLAERIAEQGLIVTEFPIGVKPQAQNFPRRNRIISGMSVGTLVVEAALRSGSLVTARHAMEQGREVFAIPGSIHNPMARGCHQLIRQGAKLVETATDILEEVSAQLQVFIDYPNPIRPGNEVKNTSFTPNKPQMKTVNHKQTPPIPSSIAPAEYSPDSDERLILDVLGHDPVPVDQIVLKTGLTTEEVSSMLLMMELQGYIAACGGGHYMRLTSRE</sequence>
<evidence type="ECO:0000259" key="4">
    <source>
        <dbReference type="Pfam" id="PF17782"/>
    </source>
</evidence>
<evidence type="ECO:0000256" key="1">
    <source>
        <dbReference type="ARBA" id="ARBA00006525"/>
    </source>
</evidence>
<dbReference type="InterPro" id="IPR036388">
    <property type="entry name" value="WH-like_DNA-bd_sf"/>
</dbReference>
<dbReference type="InterPro" id="IPR041614">
    <property type="entry name" value="DprA_WH"/>
</dbReference>
<dbReference type="Pfam" id="PF02481">
    <property type="entry name" value="DNA_processg_A"/>
    <property type="match status" value="1"/>
</dbReference>
<comment type="similarity">
    <text evidence="1">Belongs to the DprA/Smf family.</text>
</comment>
<feature type="domain" description="DprA winged helix" evidence="4">
    <location>
        <begin position="340"/>
        <end position="397"/>
    </location>
</feature>
<protein>
    <submittedName>
        <fullName evidence="5">Rossmann fold nucleotide-binding protein Smf possibly involved in DNA uptake</fullName>
    </submittedName>
</protein>
<dbReference type="AlphaFoldDB" id="A0A6S6UHL8"/>
<proteinExistence type="inferred from homology"/>
<evidence type="ECO:0000259" key="3">
    <source>
        <dbReference type="Pfam" id="PF02481"/>
    </source>
</evidence>
<dbReference type="Gene3D" id="1.10.10.10">
    <property type="entry name" value="Winged helix-like DNA-binding domain superfamily/Winged helix DNA-binding domain"/>
    <property type="match status" value="1"/>
</dbReference>
<dbReference type="InterPro" id="IPR003488">
    <property type="entry name" value="DprA"/>
</dbReference>
<gene>
    <name evidence="5" type="ORF">HELGO_WM24258</name>
</gene>
<feature type="region of interest" description="Disordered" evidence="2">
    <location>
        <begin position="310"/>
        <end position="344"/>
    </location>
</feature>
<dbReference type="GO" id="GO:0009294">
    <property type="term" value="P:DNA-mediated transformation"/>
    <property type="evidence" value="ECO:0007669"/>
    <property type="project" value="InterPro"/>
</dbReference>
<dbReference type="SUPFAM" id="SSF102405">
    <property type="entry name" value="MCP/YpsA-like"/>
    <property type="match status" value="1"/>
</dbReference>
<dbReference type="Gene3D" id="3.40.50.450">
    <property type="match status" value="1"/>
</dbReference>
<name>A0A6S6UHL8_9GAMM</name>
<accession>A0A6S6UHL8</accession>
<evidence type="ECO:0000256" key="2">
    <source>
        <dbReference type="SAM" id="MobiDB-lite"/>
    </source>
</evidence>
<feature type="domain" description="Smf/DprA SLOG" evidence="3">
    <location>
        <begin position="84"/>
        <end position="292"/>
    </location>
</feature>
<dbReference type="PANTHER" id="PTHR43022:SF1">
    <property type="entry name" value="PROTEIN SMF"/>
    <property type="match status" value="1"/>
</dbReference>
<dbReference type="NCBIfam" id="TIGR00732">
    <property type="entry name" value="dprA"/>
    <property type="match status" value="1"/>
</dbReference>
<dbReference type="InterPro" id="IPR057666">
    <property type="entry name" value="DrpA_SLOG"/>
</dbReference>
<organism evidence="5">
    <name type="scientific">uncultured Thiotrichaceae bacterium</name>
    <dbReference type="NCBI Taxonomy" id="298394"/>
    <lineage>
        <taxon>Bacteria</taxon>
        <taxon>Pseudomonadati</taxon>
        <taxon>Pseudomonadota</taxon>
        <taxon>Gammaproteobacteria</taxon>
        <taxon>Thiotrichales</taxon>
        <taxon>Thiotrichaceae</taxon>
        <taxon>environmental samples</taxon>
    </lineage>
</organism>
<dbReference type="Pfam" id="PF17782">
    <property type="entry name" value="WHD_DprA"/>
    <property type="match status" value="1"/>
</dbReference>
<reference evidence="5" key="1">
    <citation type="submission" date="2020-01" db="EMBL/GenBank/DDBJ databases">
        <authorList>
            <person name="Meier V. D."/>
            <person name="Meier V D."/>
        </authorList>
    </citation>
    <scope>NUCLEOTIDE SEQUENCE</scope>
    <source>
        <strain evidence="5">HLG_WM_MAG_09</strain>
    </source>
</reference>
<dbReference type="EMBL" id="CACVAT010000568">
    <property type="protein sequence ID" value="CAA6830211.1"/>
    <property type="molecule type" value="Genomic_DNA"/>
</dbReference>
<dbReference type="PANTHER" id="PTHR43022">
    <property type="entry name" value="PROTEIN SMF"/>
    <property type="match status" value="1"/>
</dbReference>